<dbReference type="EMBL" id="JYDR01000126">
    <property type="protein sequence ID" value="KRY67846.1"/>
    <property type="molecule type" value="Genomic_DNA"/>
</dbReference>
<evidence type="ECO:0000313" key="2">
    <source>
        <dbReference type="EMBL" id="KRY67850.1"/>
    </source>
</evidence>
<comment type="caution">
    <text evidence="1">The sequence shown here is derived from an EMBL/GenBank/DDBJ whole genome shotgun (WGS) entry which is preliminary data.</text>
</comment>
<proteinExistence type="predicted"/>
<evidence type="ECO:0000313" key="3">
    <source>
        <dbReference type="Proteomes" id="UP000054632"/>
    </source>
</evidence>
<accession>A0A0V1E2J3</accession>
<sequence>MLHLDMHEAQRQMLDMRIKVIRPSERAEGCRVDVHAFYYQQQLSELKRLAVEYPRPARNTIYYSRAKRYPRLPARRQDLRLTSEQTTTKSGAQFLMYHSPTNDILIFATEAGARLLVQSNCWCVDGTFKIVPFWYQQLFTLNVFMKGKLLPCSIPKAEKLGFQVDPAKFVCDFQTALILAIQDNFPNNQVQGFFFYKSADHKLRKHHLGFYQLLQLIIDEQGKTETVVRQMDDGYTRGRDSVRLRSPAAKGSCTYG</sequence>
<evidence type="ECO:0008006" key="4">
    <source>
        <dbReference type="Google" id="ProtNLM"/>
    </source>
</evidence>
<reference evidence="1 3" key="1">
    <citation type="submission" date="2015-01" db="EMBL/GenBank/DDBJ databases">
        <title>Evolution of Trichinella species and genotypes.</title>
        <authorList>
            <person name="Korhonen P.K."/>
            <person name="Edoardo P."/>
            <person name="Giuseppe L.R."/>
            <person name="Gasser R.B."/>
        </authorList>
    </citation>
    <scope>NUCLEOTIDE SEQUENCE [LARGE SCALE GENOMIC DNA]</scope>
    <source>
        <strain evidence="1">ISS13</strain>
    </source>
</reference>
<evidence type="ECO:0000313" key="1">
    <source>
        <dbReference type="EMBL" id="KRY67846.1"/>
    </source>
</evidence>
<name>A0A0V1E2J3_TRIPS</name>
<dbReference type="EMBL" id="JYDR01000126">
    <property type="protein sequence ID" value="KRY67850.1"/>
    <property type="molecule type" value="Genomic_DNA"/>
</dbReference>
<gene>
    <name evidence="1" type="ORF">T4A_4058</name>
    <name evidence="2" type="ORF">T4A_9982</name>
</gene>
<dbReference type="Proteomes" id="UP000054632">
    <property type="component" value="Unassembled WGS sequence"/>
</dbReference>
<protein>
    <recommendedName>
        <fullName evidence="4">MULE transposase domain-containing protein</fullName>
    </recommendedName>
</protein>
<dbReference type="AlphaFoldDB" id="A0A0V1E2J3"/>
<organism evidence="1 3">
    <name type="scientific">Trichinella pseudospiralis</name>
    <name type="common">Parasitic roundworm</name>
    <dbReference type="NCBI Taxonomy" id="6337"/>
    <lineage>
        <taxon>Eukaryota</taxon>
        <taxon>Metazoa</taxon>
        <taxon>Ecdysozoa</taxon>
        <taxon>Nematoda</taxon>
        <taxon>Enoplea</taxon>
        <taxon>Dorylaimia</taxon>
        <taxon>Trichinellida</taxon>
        <taxon>Trichinellidae</taxon>
        <taxon>Trichinella</taxon>
    </lineage>
</organism>